<evidence type="ECO:0000256" key="19">
    <source>
        <dbReference type="ARBA" id="ARBA00029943"/>
    </source>
</evidence>
<dbReference type="NCBIfam" id="TIGR02777">
    <property type="entry name" value="LigD_PE_dom"/>
    <property type="match status" value="1"/>
</dbReference>
<dbReference type="InterPro" id="IPR052171">
    <property type="entry name" value="NHEJ_LigD"/>
</dbReference>
<evidence type="ECO:0000256" key="20">
    <source>
        <dbReference type="ARBA" id="ARBA00034003"/>
    </source>
</evidence>
<dbReference type="Gene3D" id="2.40.50.140">
    <property type="entry name" value="Nucleic acid-binding proteins"/>
    <property type="match status" value="1"/>
</dbReference>
<evidence type="ECO:0000256" key="22">
    <source>
        <dbReference type="ARBA" id="ARBA00049990"/>
    </source>
</evidence>
<dbReference type="Gene3D" id="3.30.1490.70">
    <property type="match status" value="1"/>
</dbReference>
<evidence type="ECO:0000256" key="10">
    <source>
        <dbReference type="ARBA" id="ARBA00022801"/>
    </source>
</evidence>
<dbReference type="EC" id="6.5.1.1" evidence="2"/>
<dbReference type="SUPFAM" id="SSF50249">
    <property type="entry name" value="Nucleic acid-binding proteins"/>
    <property type="match status" value="1"/>
</dbReference>
<proteinExistence type="inferred from homology"/>
<keyword evidence="14" id="KW-0238">DNA-binding</keyword>
<evidence type="ECO:0000256" key="8">
    <source>
        <dbReference type="ARBA" id="ARBA00022741"/>
    </source>
</evidence>
<keyword evidence="13" id="KW-0239">DNA-directed DNA polymerase</keyword>
<dbReference type="InterPro" id="IPR012340">
    <property type="entry name" value="NA-bd_OB-fold"/>
</dbReference>
<comment type="similarity">
    <text evidence="22">In the N-terminal section; belongs to the LigD polymerase family.</text>
</comment>
<gene>
    <name evidence="25" type="ORF">LVY72_20690</name>
</gene>
<evidence type="ECO:0000256" key="3">
    <source>
        <dbReference type="ARBA" id="ARBA00022598"/>
    </source>
</evidence>
<dbReference type="PANTHER" id="PTHR42705">
    <property type="entry name" value="BIFUNCTIONAL NON-HOMOLOGOUS END JOINING PROTEIN LIGD"/>
    <property type="match status" value="1"/>
</dbReference>
<evidence type="ECO:0000256" key="12">
    <source>
        <dbReference type="ARBA" id="ARBA00022840"/>
    </source>
</evidence>
<dbReference type="InterPro" id="IPR012310">
    <property type="entry name" value="DNA_ligase_ATP-dep_cent"/>
</dbReference>
<dbReference type="Pfam" id="PF04679">
    <property type="entry name" value="DNA_ligase_A_C"/>
    <property type="match status" value="1"/>
</dbReference>
<dbReference type="Gene3D" id="3.90.920.10">
    <property type="entry name" value="DNA primase, PRIM domain"/>
    <property type="match status" value="1"/>
</dbReference>
<dbReference type="InterPro" id="IPR014144">
    <property type="entry name" value="LigD_PE_domain"/>
</dbReference>
<keyword evidence="12" id="KW-0067">ATP-binding</keyword>
<dbReference type="InterPro" id="IPR014146">
    <property type="entry name" value="LigD_ligase_dom"/>
</dbReference>
<evidence type="ECO:0000256" key="18">
    <source>
        <dbReference type="ARBA" id="ARBA00023268"/>
    </source>
</evidence>
<evidence type="ECO:0000259" key="24">
    <source>
        <dbReference type="PROSITE" id="PS50160"/>
    </source>
</evidence>
<comment type="caution">
    <text evidence="25">The sequence shown here is derived from an EMBL/GenBank/DDBJ whole genome shotgun (WGS) entry which is preliminary data.</text>
</comment>
<evidence type="ECO:0000256" key="21">
    <source>
        <dbReference type="ARBA" id="ARBA00049981"/>
    </source>
</evidence>
<evidence type="ECO:0000256" key="14">
    <source>
        <dbReference type="ARBA" id="ARBA00023125"/>
    </source>
</evidence>
<dbReference type="Pfam" id="PF13298">
    <property type="entry name" value="LigD_N"/>
    <property type="match status" value="1"/>
</dbReference>
<dbReference type="NCBIfam" id="TIGR02778">
    <property type="entry name" value="ligD_pol"/>
    <property type="match status" value="1"/>
</dbReference>
<dbReference type="Gene3D" id="3.30.470.30">
    <property type="entry name" value="DNA ligase/mRNA capping enzyme"/>
    <property type="match status" value="1"/>
</dbReference>
<evidence type="ECO:0000256" key="23">
    <source>
        <dbReference type="SAM" id="MobiDB-lite"/>
    </source>
</evidence>
<keyword evidence="6" id="KW-0540">Nuclease</keyword>
<evidence type="ECO:0000256" key="2">
    <source>
        <dbReference type="ARBA" id="ARBA00012727"/>
    </source>
</evidence>
<dbReference type="InterPro" id="IPR014145">
    <property type="entry name" value="LigD_pol_dom"/>
</dbReference>
<dbReference type="NCBIfam" id="TIGR02779">
    <property type="entry name" value="NHEJ_ligase_lig"/>
    <property type="match status" value="1"/>
</dbReference>
<evidence type="ECO:0000256" key="15">
    <source>
        <dbReference type="ARBA" id="ARBA00023172"/>
    </source>
</evidence>
<dbReference type="InterPro" id="IPR012309">
    <property type="entry name" value="DNA_ligase_ATP-dep_C"/>
</dbReference>
<dbReference type="EMBL" id="JAKLTQ010000023">
    <property type="protein sequence ID" value="MCG2624312.1"/>
    <property type="molecule type" value="Genomic_DNA"/>
</dbReference>
<dbReference type="NCBIfam" id="NF007210">
    <property type="entry name" value="PRK09632.1"/>
    <property type="match status" value="1"/>
</dbReference>
<comment type="cofactor">
    <cofactor evidence="1">
        <name>Mn(2+)</name>
        <dbReference type="ChEBI" id="CHEBI:29035"/>
    </cofactor>
</comment>
<keyword evidence="9" id="KW-0227">DNA damage</keyword>
<keyword evidence="10" id="KW-0378">Hydrolase</keyword>
<evidence type="ECO:0000313" key="25">
    <source>
        <dbReference type="EMBL" id="MCG2624312.1"/>
    </source>
</evidence>
<evidence type="ECO:0000256" key="9">
    <source>
        <dbReference type="ARBA" id="ARBA00022763"/>
    </source>
</evidence>
<dbReference type="Pfam" id="PF21686">
    <property type="entry name" value="LigD_Prim-Pol"/>
    <property type="match status" value="1"/>
</dbReference>
<evidence type="ECO:0000256" key="6">
    <source>
        <dbReference type="ARBA" id="ARBA00022722"/>
    </source>
</evidence>
<keyword evidence="16" id="KW-0234">DNA repair</keyword>
<name>A0ABS9LCA3_9MICC</name>
<feature type="region of interest" description="Disordered" evidence="23">
    <location>
        <begin position="293"/>
        <end position="352"/>
    </location>
</feature>
<evidence type="ECO:0000313" key="26">
    <source>
        <dbReference type="Proteomes" id="UP001165368"/>
    </source>
</evidence>
<evidence type="ECO:0000256" key="7">
    <source>
        <dbReference type="ARBA" id="ARBA00022723"/>
    </source>
</evidence>
<protein>
    <recommendedName>
        <fullName evidence="2">DNA ligase (ATP)</fullName>
        <ecNumber evidence="2">6.5.1.1</ecNumber>
    </recommendedName>
    <alternativeName>
        <fullName evidence="19">NHEJ DNA polymerase</fullName>
    </alternativeName>
</protein>
<keyword evidence="15" id="KW-0233">DNA recombination</keyword>
<keyword evidence="26" id="KW-1185">Reference proteome</keyword>
<dbReference type="RefSeq" id="WP_237826060.1">
    <property type="nucleotide sequence ID" value="NZ_JAKLTQ010000023.1"/>
</dbReference>
<dbReference type="Pfam" id="PF01068">
    <property type="entry name" value="DNA_ligase_A_M"/>
    <property type="match status" value="1"/>
</dbReference>
<dbReference type="InterPro" id="IPR033649">
    <property type="entry name" value="MtLigD_Pol-like"/>
</dbReference>
<feature type="domain" description="ATP-dependent DNA ligase family profile" evidence="24">
    <location>
        <begin position="603"/>
        <end position="726"/>
    </location>
</feature>
<evidence type="ECO:0000256" key="16">
    <source>
        <dbReference type="ARBA" id="ARBA00023204"/>
    </source>
</evidence>
<keyword evidence="8" id="KW-0547">Nucleotide-binding</keyword>
<evidence type="ECO:0000256" key="1">
    <source>
        <dbReference type="ARBA" id="ARBA00001936"/>
    </source>
</evidence>
<dbReference type="PANTHER" id="PTHR42705:SF2">
    <property type="entry name" value="BIFUNCTIONAL NON-HOMOLOGOUS END JOINING PROTEIN LIGD"/>
    <property type="match status" value="1"/>
</dbReference>
<dbReference type="PROSITE" id="PS50160">
    <property type="entry name" value="DNA_LIGASE_A3"/>
    <property type="match status" value="1"/>
</dbReference>
<keyword evidence="7" id="KW-0479">Metal-binding</keyword>
<dbReference type="CDD" id="cd07971">
    <property type="entry name" value="OBF_DNA_ligase_LigD"/>
    <property type="match status" value="1"/>
</dbReference>
<keyword evidence="5" id="KW-0548">Nucleotidyltransferase</keyword>
<evidence type="ECO:0000256" key="13">
    <source>
        <dbReference type="ARBA" id="ARBA00022932"/>
    </source>
</evidence>
<dbReference type="Proteomes" id="UP001165368">
    <property type="component" value="Unassembled WGS sequence"/>
</dbReference>
<keyword evidence="18" id="KW-0511">Multifunctional enzyme</keyword>
<reference evidence="25" key="1">
    <citation type="submission" date="2022-01" db="EMBL/GenBank/DDBJ databases">
        <authorList>
            <person name="Jo J.-H."/>
            <person name="Im W.-T."/>
        </authorList>
    </citation>
    <scope>NUCLEOTIDE SEQUENCE</scope>
    <source>
        <strain evidence="25">I2-34</strain>
    </source>
</reference>
<comment type="similarity">
    <text evidence="21">In the C-terminal section; belongs to the ATP-dependent DNA ligase family.</text>
</comment>
<accession>A0ABS9LCA3</accession>
<keyword evidence="3 25" id="KW-0436">Ligase</keyword>
<evidence type="ECO:0000256" key="4">
    <source>
        <dbReference type="ARBA" id="ARBA00022679"/>
    </source>
</evidence>
<dbReference type="CDD" id="cd07906">
    <property type="entry name" value="Adenylation_DNA_ligase_LigD_LigC"/>
    <property type="match status" value="1"/>
</dbReference>
<evidence type="ECO:0000256" key="17">
    <source>
        <dbReference type="ARBA" id="ARBA00023211"/>
    </source>
</evidence>
<evidence type="ECO:0000256" key="11">
    <source>
        <dbReference type="ARBA" id="ARBA00022839"/>
    </source>
</evidence>
<sequence length="817" mass="88552">MSPRAHEQLVAVAGRRLKVSNLDKVLYPETGTTKADVLQYLAAVAPVLIPQAAWRPATRKRWVDGVGTAGKPGHPFFRKDLEDSAPEWVPRAEIRHKDHVNTYPLVNDPAVLAWLGQVAALEIHVPQWRFGPDLVPRNPDRLVLDLDPGEGTGLPECVEVALLCREILQGMELDAVPVTSGSKGIHLYAPLDGRHTSAEVTEVAHELARALEASHPTLVVSDMKKALRTGKVLVDWSQNNGSKTTVCPYSLRGRPHPNVAAPRTWAELEDPGLAQLDYRDVMERVAAGIDPIAAQGWSGTSGGKDDGVPAGHAGLDSDQLAKYRRMRDAAKTPEPVPEAGSGTGQSQAAGGAPSFVIQEHHARRLHWDFRLEHSGVLVSWAVPKGPPLDPEENRLAVMTEDHPLDYGSFEGTIPKGEYGAGVVRIWDSGTYELEKWREGKEVIAVLHGRDGGGLGSLPRRYALINAPGMGKSGNNWLIHLMKDQPALGDRDEPRIRGDLPDASPMLATTGILTDLDPEEDWACEMKWDGVRVIATVQDGAVRLVTRKGLDRTGTYPELQELAGLVDGPAVLDGEIVALAPGGRPDFGRLQNRMNLAKDAEVAAAAKTTPVYLILFDALYAGGQALMRSAYTMRRQALFDTVAPGRFVQLPEAFTGTAREALAASDQLGLEGIIAKKLSSVYLSGRRAHTWIKIKNQTHQEVVVVGWRHGAGNRAGGIGSLLLAVNDGGRLAYAGRVGTGFSRADLDDAAHRLVPLARKTPAVQDVPAADQRDAEWVSPRLVGEVKHTGRTAEGRLRQPVWRGWRPDKDPGEVAWEVP</sequence>
<dbReference type="SUPFAM" id="SSF56091">
    <property type="entry name" value="DNA ligase/mRNA capping enzyme, catalytic domain"/>
    <property type="match status" value="1"/>
</dbReference>
<dbReference type="GO" id="GO:0003910">
    <property type="term" value="F:DNA ligase (ATP) activity"/>
    <property type="evidence" value="ECO:0007669"/>
    <property type="project" value="UniProtKB-EC"/>
</dbReference>
<dbReference type="CDD" id="cd04863">
    <property type="entry name" value="MtLigD_Pol_like"/>
    <property type="match status" value="1"/>
</dbReference>
<organism evidence="25 26">
    <name type="scientific">Arthrobacter hankyongi</name>
    <dbReference type="NCBI Taxonomy" id="2904801"/>
    <lineage>
        <taxon>Bacteria</taxon>
        <taxon>Bacillati</taxon>
        <taxon>Actinomycetota</taxon>
        <taxon>Actinomycetes</taxon>
        <taxon>Micrococcales</taxon>
        <taxon>Micrococcaceae</taxon>
        <taxon>Arthrobacter</taxon>
    </lineage>
</organism>
<evidence type="ECO:0000256" key="5">
    <source>
        <dbReference type="ARBA" id="ARBA00022695"/>
    </source>
</evidence>
<keyword evidence="4" id="KW-0808">Transferase</keyword>
<keyword evidence="17" id="KW-0464">Manganese</keyword>
<keyword evidence="11" id="KW-0269">Exonuclease</keyword>
<comment type="catalytic activity">
    <reaction evidence="20">
        <text>ATP + (deoxyribonucleotide)n-3'-hydroxyl + 5'-phospho-(deoxyribonucleotide)m = (deoxyribonucleotide)n+m + AMP + diphosphate.</text>
        <dbReference type="EC" id="6.5.1.1"/>
    </reaction>
</comment>